<dbReference type="AlphaFoldDB" id="A0A3D8P6T1"/>
<evidence type="ECO:0000256" key="1">
    <source>
        <dbReference type="ARBA" id="ARBA00023004"/>
    </source>
</evidence>
<dbReference type="Gene3D" id="2.30.30.90">
    <property type="match status" value="1"/>
</dbReference>
<dbReference type="InterPro" id="IPR038157">
    <property type="entry name" value="FeoA_core_dom"/>
</dbReference>
<protein>
    <submittedName>
        <fullName evidence="3">Ferrous iron transport protein A</fullName>
    </submittedName>
</protein>
<evidence type="ECO:0000313" key="4">
    <source>
        <dbReference type="Proteomes" id="UP000256329"/>
    </source>
</evidence>
<dbReference type="EMBL" id="QSLN01000003">
    <property type="protein sequence ID" value="RDV83938.1"/>
    <property type="molecule type" value="Genomic_DNA"/>
</dbReference>
<reference evidence="3 4" key="1">
    <citation type="submission" date="2018-08" db="EMBL/GenBank/DDBJ databases">
        <title>Form III RuBisCO-mediated autotrophy in Thermodesulfobium bacteria.</title>
        <authorList>
            <person name="Toshchakov S.V."/>
            <person name="Kublanov I.V."/>
            <person name="Frolov E."/>
            <person name="Bonch-Osmolovskaya E.A."/>
            <person name="Tourova T.P."/>
            <person name="Chernych N.A."/>
            <person name="Lebedinsky A.V."/>
        </authorList>
    </citation>
    <scope>NUCLEOTIDE SEQUENCE [LARGE SCALE GENOMIC DNA]</scope>
    <source>
        <strain evidence="3 4">SR</strain>
    </source>
</reference>
<dbReference type="InterPro" id="IPR052713">
    <property type="entry name" value="FeoA"/>
</dbReference>
<dbReference type="Pfam" id="PF04023">
    <property type="entry name" value="FeoA"/>
    <property type="match status" value="1"/>
</dbReference>
<dbReference type="PANTHER" id="PTHR42954:SF2">
    <property type="entry name" value="FE(2+) TRANSPORT PROTEIN A"/>
    <property type="match status" value="1"/>
</dbReference>
<evidence type="ECO:0000313" key="3">
    <source>
        <dbReference type="EMBL" id="RDV83938.1"/>
    </source>
</evidence>
<evidence type="ECO:0000259" key="2">
    <source>
        <dbReference type="SMART" id="SM00899"/>
    </source>
</evidence>
<dbReference type="Proteomes" id="UP000256329">
    <property type="component" value="Unassembled WGS sequence"/>
</dbReference>
<dbReference type="PANTHER" id="PTHR42954">
    <property type="entry name" value="FE(2+) TRANSPORT PROTEIN A"/>
    <property type="match status" value="1"/>
</dbReference>
<comment type="caution">
    <text evidence="3">The sequence shown here is derived from an EMBL/GenBank/DDBJ whole genome shotgun (WGS) entry which is preliminary data.</text>
</comment>
<accession>A0A3D8P6T1</accession>
<dbReference type="SUPFAM" id="SSF50037">
    <property type="entry name" value="C-terminal domain of transcriptional repressors"/>
    <property type="match status" value="1"/>
</dbReference>
<dbReference type="InterPro" id="IPR007167">
    <property type="entry name" value="Fe-transptr_FeoA-like"/>
</dbReference>
<name>A0A3D8P6T1_9THEO</name>
<dbReference type="InterPro" id="IPR008988">
    <property type="entry name" value="Transcriptional_repressor_C"/>
</dbReference>
<feature type="domain" description="Ferrous iron transporter FeoA-like" evidence="2">
    <location>
        <begin position="31"/>
        <end position="98"/>
    </location>
</feature>
<dbReference type="GO" id="GO:0046914">
    <property type="term" value="F:transition metal ion binding"/>
    <property type="evidence" value="ECO:0007669"/>
    <property type="project" value="InterPro"/>
</dbReference>
<gene>
    <name evidence="3" type="ORF">DXX99_03635</name>
</gene>
<sequence length="111" mass="12470">MTGYLFLFSSAYTLIVIPELRRIEGLEEELISLDRLTPGSSGVVVAVQGEARERFVDLGLVEGTTVEVARQGDPTLYRLRGYFLALRRSDACRVLVKEVGNERNDYRSSGW</sequence>
<dbReference type="OrthoDB" id="9811076at2"/>
<proteinExistence type="predicted"/>
<dbReference type="SMART" id="SM00899">
    <property type="entry name" value="FeoA"/>
    <property type="match status" value="1"/>
</dbReference>
<organism evidence="3 4">
    <name type="scientific">Ammonifex thiophilus</name>
    <dbReference type="NCBI Taxonomy" id="444093"/>
    <lineage>
        <taxon>Bacteria</taxon>
        <taxon>Bacillati</taxon>
        <taxon>Bacillota</taxon>
        <taxon>Clostridia</taxon>
        <taxon>Thermoanaerobacterales</taxon>
        <taxon>Thermoanaerobacteraceae</taxon>
        <taxon>Ammonifex</taxon>
    </lineage>
</organism>
<keyword evidence="4" id="KW-1185">Reference proteome</keyword>
<keyword evidence="1" id="KW-0408">Iron</keyword>